<gene>
    <name evidence="12" type="ORF">DJ018_11730</name>
</gene>
<dbReference type="InterPro" id="IPR039528">
    <property type="entry name" value="DPM1-like"/>
</dbReference>
<evidence type="ECO:0000313" key="12">
    <source>
        <dbReference type="EMBL" id="RAK52843.1"/>
    </source>
</evidence>
<feature type="domain" description="GtrA/DPMS transmembrane" evidence="11">
    <location>
        <begin position="295"/>
        <end position="410"/>
    </location>
</feature>
<dbReference type="Pfam" id="PF04138">
    <property type="entry name" value="GtrA_DPMS_TM"/>
    <property type="match status" value="1"/>
</dbReference>
<dbReference type="InterPro" id="IPR001173">
    <property type="entry name" value="Glyco_trans_2-like"/>
</dbReference>
<feature type="compositionally biased region" description="Polar residues" evidence="8">
    <location>
        <begin position="1"/>
        <end position="10"/>
    </location>
</feature>
<proteinExistence type="inferred from homology"/>
<name>A0A328ADD9_9CAUL</name>
<keyword evidence="3" id="KW-0328">Glycosyltransferase</keyword>
<evidence type="ECO:0000256" key="6">
    <source>
        <dbReference type="ARBA" id="ARBA00022989"/>
    </source>
</evidence>
<dbReference type="CDD" id="cd06442">
    <property type="entry name" value="DPM1_like"/>
    <property type="match status" value="1"/>
</dbReference>
<feature type="transmembrane region" description="Helical" evidence="9">
    <location>
        <begin position="351"/>
        <end position="373"/>
    </location>
</feature>
<evidence type="ECO:0000313" key="13">
    <source>
        <dbReference type="Proteomes" id="UP000249725"/>
    </source>
</evidence>
<dbReference type="PANTHER" id="PTHR43398">
    <property type="entry name" value="DOLICHOL-PHOSPHATE MANNOSYLTRANSFERASE SUBUNIT 1"/>
    <property type="match status" value="1"/>
</dbReference>
<organism evidence="12 13">
    <name type="scientific">Phenylobacterium deserti</name>
    <dbReference type="NCBI Taxonomy" id="1914756"/>
    <lineage>
        <taxon>Bacteria</taxon>
        <taxon>Pseudomonadati</taxon>
        <taxon>Pseudomonadota</taxon>
        <taxon>Alphaproteobacteria</taxon>
        <taxon>Caulobacterales</taxon>
        <taxon>Caulobacteraceae</taxon>
        <taxon>Phenylobacterium</taxon>
    </lineage>
</organism>
<evidence type="ECO:0000256" key="8">
    <source>
        <dbReference type="SAM" id="MobiDB-lite"/>
    </source>
</evidence>
<keyword evidence="4 12" id="KW-0808">Transferase</keyword>
<dbReference type="Proteomes" id="UP000249725">
    <property type="component" value="Unassembled WGS sequence"/>
</dbReference>
<accession>A0A328ADD9</accession>
<comment type="subcellular location">
    <subcellularLocation>
        <location evidence="1">Membrane</location>
        <topology evidence="1">Multi-pass membrane protein</topology>
    </subcellularLocation>
</comment>
<dbReference type="InterPro" id="IPR029044">
    <property type="entry name" value="Nucleotide-diphossugar_trans"/>
</dbReference>
<evidence type="ECO:0000256" key="9">
    <source>
        <dbReference type="SAM" id="Phobius"/>
    </source>
</evidence>
<dbReference type="InterPro" id="IPR007267">
    <property type="entry name" value="GtrA_DPMS_TM"/>
</dbReference>
<evidence type="ECO:0000259" key="10">
    <source>
        <dbReference type="Pfam" id="PF00535"/>
    </source>
</evidence>
<reference evidence="13" key="1">
    <citation type="submission" date="2018-05" db="EMBL/GenBank/DDBJ databases">
        <authorList>
            <person name="Li X."/>
        </authorList>
    </citation>
    <scope>NUCLEOTIDE SEQUENCE [LARGE SCALE GENOMIC DNA]</scope>
    <source>
        <strain evidence="13">YIM 73061</strain>
    </source>
</reference>
<feature type="transmembrane region" description="Helical" evidence="9">
    <location>
        <begin position="385"/>
        <end position="405"/>
    </location>
</feature>
<feature type="transmembrane region" description="Helical" evidence="9">
    <location>
        <begin position="315"/>
        <end position="339"/>
    </location>
</feature>
<evidence type="ECO:0000256" key="1">
    <source>
        <dbReference type="ARBA" id="ARBA00004141"/>
    </source>
</evidence>
<evidence type="ECO:0000256" key="3">
    <source>
        <dbReference type="ARBA" id="ARBA00022676"/>
    </source>
</evidence>
<dbReference type="OrthoDB" id="9811222at2"/>
<dbReference type="Pfam" id="PF00535">
    <property type="entry name" value="Glycos_transf_2"/>
    <property type="match status" value="1"/>
</dbReference>
<keyword evidence="13" id="KW-1185">Reference proteome</keyword>
<evidence type="ECO:0000256" key="7">
    <source>
        <dbReference type="ARBA" id="ARBA00023136"/>
    </source>
</evidence>
<feature type="domain" description="Glycosyltransferase 2-like" evidence="10">
    <location>
        <begin position="59"/>
        <end position="224"/>
    </location>
</feature>
<dbReference type="RefSeq" id="WP_111515128.1">
    <property type="nucleotide sequence ID" value="NZ_QFYR01000002.1"/>
</dbReference>
<protein>
    <submittedName>
        <fullName evidence="12">Glycosyltransferase family 2 protein</fullName>
    </submittedName>
</protein>
<dbReference type="Gene3D" id="3.90.550.10">
    <property type="entry name" value="Spore Coat Polysaccharide Biosynthesis Protein SpsA, Chain A"/>
    <property type="match status" value="1"/>
</dbReference>
<evidence type="ECO:0000256" key="5">
    <source>
        <dbReference type="ARBA" id="ARBA00022692"/>
    </source>
</evidence>
<keyword evidence="5 9" id="KW-0812">Transmembrane</keyword>
<feature type="compositionally biased region" description="Low complexity" evidence="8">
    <location>
        <begin position="32"/>
        <end position="42"/>
    </location>
</feature>
<comment type="caution">
    <text evidence="12">The sequence shown here is derived from an EMBL/GenBank/DDBJ whole genome shotgun (WGS) entry which is preliminary data.</text>
</comment>
<keyword evidence="7 9" id="KW-0472">Membrane</keyword>
<evidence type="ECO:0000256" key="4">
    <source>
        <dbReference type="ARBA" id="ARBA00022679"/>
    </source>
</evidence>
<dbReference type="PANTHER" id="PTHR43398:SF1">
    <property type="entry name" value="DOLICHOL-PHOSPHATE MANNOSYLTRANSFERASE SUBUNIT 1"/>
    <property type="match status" value="1"/>
</dbReference>
<feature type="region of interest" description="Disordered" evidence="8">
    <location>
        <begin position="1"/>
        <end position="51"/>
    </location>
</feature>
<feature type="transmembrane region" description="Helical" evidence="9">
    <location>
        <begin position="292"/>
        <end position="309"/>
    </location>
</feature>
<dbReference type="EMBL" id="QFYR01000002">
    <property type="protein sequence ID" value="RAK52843.1"/>
    <property type="molecule type" value="Genomic_DNA"/>
</dbReference>
<dbReference type="GO" id="GO:0016020">
    <property type="term" value="C:membrane"/>
    <property type="evidence" value="ECO:0007669"/>
    <property type="project" value="UniProtKB-SubCell"/>
</dbReference>
<dbReference type="AlphaFoldDB" id="A0A328ADD9"/>
<evidence type="ECO:0000259" key="11">
    <source>
        <dbReference type="Pfam" id="PF04138"/>
    </source>
</evidence>
<dbReference type="GO" id="GO:0000271">
    <property type="term" value="P:polysaccharide biosynthetic process"/>
    <property type="evidence" value="ECO:0007669"/>
    <property type="project" value="InterPro"/>
</dbReference>
<keyword evidence="6 9" id="KW-1133">Transmembrane helix</keyword>
<dbReference type="GO" id="GO:0009247">
    <property type="term" value="P:glycolipid biosynthetic process"/>
    <property type="evidence" value="ECO:0007669"/>
    <property type="project" value="TreeGrafter"/>
</dbReference>
<dbReference type="GO" id="GO:0004582">
    <property type="term" value="F:dolichyl-phosphate beta-D-mannosyltransferase activity"/>
    <property type="evidence" value="ECO:0007669"/>
    <property type="project" value="InterPro"/>
</dbReference>
<evidence type="ECO:0000256" key="2">
    <source>
        <dbReference type="ARBA" id="ARBA00006739"/>
    </source>
</evidence>
<sequence>MSQSVDTPSSVKLRPAAKSKGGESTRQPPLETATFAPPAARARSARDGRRATQATPVLSIVAPTYNERGNIRPLVEAIAASMGDTRWELIIVDDDSPDGTCQEVAAVAREGAPVRCIRRVGRRGLSSAVVEGVMSATADVVAVMDADLQHDERLLPRMLETLRTTDADLVVASRHVEGGGLGEWSAIRRRMSEFATWSSRILIGDAVSDPMSGFFMTRRAVFDAVVYDLSQQGYKILLDVLTSSPRQLKVVETPYVFRDRRSGESKVEAMIILEYAFLLIEKFSKGLIPPRFVLFAAVGFMGLAVHLAVLNAMKIAGLAFLPAQAVATLSAMTFNYVLNNTITYRTERLKGLRFLVGYVTFCGVCSLGAVANISVANLTMSEMHSWPLAGVAGALMSSVFNFGVANRLVWGRRRRPATPMVVQAAIA</sequence>
<comment type="similarity">
    <text evidence="2">Belongs to the glycosyltransferase 2 family.</text>
</comment>
<dbReference type="SUPFAM" id="SSF53448">
    <property type="entry name" value="Nucleotide-diphospho-sugar transferases"/>
    <property type="match status" value="1"/>
</dbReference>